<dbReference type="EMBL" id="JBBDGM010000001">
    <property type="protein sequence ID" value="MEJ1086894.1"/>
    <property type="molecule type" value="Genomic_DNA"/>
</dbReference>
<proteinExistence type="predicted"/>
<feature type="compositionally biased region" description="Basic and acidic residues" evidence="1">
    <location>
        <begin position="166"/>
        <end position="181"/>
    </location>
</feature>
<name>A0ABU8L6E5_9MICO</name>
<dbReference type="InterPro" id="IPR010994">
    <property type="entry name" value="RuvA_2-like"/>
</dbReference>
<accession>A0ABU8L6E5</accession>
<feature type="transmembrane region" description="Helical" evidence="2">
    <location>
        <begin position="47"/>
        <end position="68"/>
    </location>
</feature>
<comment type="caution">
    <text evidence="3">The sequence shown here is derived from an EMBL/GenBank/DDBJ whole genome shotgun (WGS) entry which is preliminary data.</text>
</comment>
<dbReference type="RefSeq" id="WP_337330574.1">
    <property type="nucleotide sequence ID" value="NZ_JBBDGM010000001.1"/>
</dbReference>
<keyword evidence="2" id="KW-1133">Transmembrane helix</keyword>
<dbReference type="Pfam" id="PF12836">
    <property type="entry name" value="HHH_3"/>
    <property type="match status" value="1"/>
</dbReference>
<reference evidence="3 4" key="1">
    <citation type="submission" date="2024-02" db="EMBL/GenBank/DDBJ databases">
        <authorList>
            <person name="Saticioglu I.B."/>
        </authorList>
    </citation>
    <scope>NUCLEOTIDE SEQUENCE [LARGE SCALE GENOMIC DNA]</scope>
    <source>
        <strain evidence="3 4">Mu-80</strain>
    </source>
</reference>
<dbReference type="Gene3D" id="1.10.150.320">
    <property type="entry name" value="Photosystem II 12 kDa extrinsic protein"/>
    <property type="match status" value="1"/>
</dbReference>
<dbReference type="PANTHER" id="PTHR21180">
    <property type="entry name" value="ENDONUCLEASE/EXONUCLEASE/PHOSPHATASE FAMILY DOMAIN-CONTAINING PROTEIN 1"/>
    <property type="match status" value="1"/>
</dbReference>
<evidence type="ECO:0000256" key="2">
    <source>
        <dbReference type="SAM" id="Phobius"/>
    </source>
</evidence>
<evidence type="ECO:0000313" key="3">
    <source>
        <dbReference type="EMBL" id="MEJ1086894.1"/>
    </source>
</evidence>
<feature type="region of interest" description="Disordered" evidence="1">
    <location>
        <begin position="106"/>
        <end position="181"/>
    </location>
</feature>
<gene>
    <name evidence="3" type="ORF">WDU99_01030</name>
</gene>
<keyword evidence="2" id="KW-0472">Membrane</keyword>
<feature type="transmembrane region" description="Helical" evidence="2">
    <location>
        <begin position="74"/>
        <end position="95"/>
    </location>
</feature>
<dbReference type="PANTHER" id="PTHR21180:SF32">
    <property type="entry name" value="ENDONUCLEASE_EXONUCLEASE_PHOSPHATASE FAMILY DOMAIN-CONTAINING PROTEIN 1"/>
    <property type="match status" value="1"/>
</dbReference>
<dbReference type="SUPFAM" id="SSF47781">
    <property type="entry name" value="RuvA domain 2-like"/>
    <property type="match status" value="1"/>
</dbReference>
<evidence type="ECO:0000313" key="4">
    <source>
        <dbReference type="Proteomes" id="UP001371224"/>
    </source>
</evidence>
<dbReference type="InterPro" id="IPR051675">
    <property type="entry name" value="Endo/Exo/Phosphatase_dom_1"/>
</dbReference>
<keyword evidence="4" id="KW-1185">Reference proteome</keyword>
<organism evidence="3 4">
    <name type="scientific">Microbacterium bandirmense</name>
    <dbReference type="NCBI Taxonomy" id="3122050"/>
    <lineage>
        <taxon>Bacteria</taxon>
        <taxon>Bacillati</taxon>
        <taxon>Actinomycetota</taxon>
        <taxon>Actinomycetes</taxon>
        <taxon>Micrococcales</taxon>
        <taxon>Microbacteriaceae</taxon>
        <taxon>Microbacterium</taxon>
    </lineage>
</organism>
<feature type="compositionally biased region" description="Basic and acidic residues" evidence="1">
    <location>
        <begin position="127"/>
        <end position="148"/>
    </location>
</feature>
<keyword evidence="2" id="KW-0812">Transmembrane</keyword>
<protein>
    <submittedName>
        <fullName evidence="3">Helix-hairpin-helix domain-containing protein</fullName>
    </submittedName>
</protein>
<dbReference type="Proteomes" id="UP001371224">
    <property type="component" value="Unassembled WGS sequence"/>
</dbReference>
<evidence type="ECO:0000256" key="1">
    <source>
        <dbReference type="SAM" id="MobiDB-lite"/>
    </source>
</evidence>
<feature type="transmembrane region" description="Helical" evidence="2">
    <location>
        <begin position="20"/>
        <end position="40"/>
    </location>
</feature>
<sequence length="282" mass="30021">MSTSRTAQAPTIGWMLGMSTWMISAFIPGSYLAWLGFLIVGIVGRRMWWTIVGVVLGALAILVHLPIWGQWQPLVAALLYIAGMLLALMANPGWLRAMWERRTGGGAQVASPATASGGSRAARRAKAREEGKREARAAQQKADRDAARKKPTRAAAKKPAAASAKEPARSPRQEPTEADRLAARAGATTAEFFAPSGQPTAPAEPVDVNTAEADALATLPGISARRARRLVKQRDAAGGFASLDAFATAAGLQPHELVRLRGAAVCSRPPRGPRQFGRRVDY</sequence>